<protein>
    <submittedName>
        <fullName evidence="2">Uncharacterized protein</fullName>
    </submittedName>
</protein>
<evidence type="ECO:0000313" key="2">
    <source>
        <dbReference type="EMBL" id="GAP92048.1"/>
    </source>
</evidence>
<proteinExistence type="predicted"/>
<reference evidence="2" key="1">
    <citation type="submission" date="2016-03" db="EMBL/GenBank/DDBJ databases">
        <title>Draft genome sequence of Rosellinia necatrix.</title>
        <authorList>
            <person name="Kanematsu S."/>
        </authorList>
    </citation>
    <scope>NUCLEOTIDE SEQUENCE [LARGE SCALE GENOMIC DNA]</scope>
    <source>
        <strain evidence="2">W97</strain>
    </source>
</reference>
<feature type="region of interest" description="Disordered" evidence="1">
    <location>
        <begin position="64"/>
        <end position="112"/>
    </location>
</feature>
<dbReference type="OMA" id="FADMKQV"/>
<evidence type="ECO:0000256" key="1">
    <source>
        <dbReference type="SAM" id="MobiDB-lite"/>
    </source>
</evidence>
<accession>A0A1W2TU09</accession>
<feature type="compositionally biased region" description="Basic and acidic residues" evidence="1">
    <location>
        <begin position="161"/>
        <end position="184"/>
    </location>
</feature>
<dbReference type="STRING" id="77044.A0A1W2TU09"/>
<organism evidence="2">
    <name type="scientific">Rosellinia necatrix</name>
    <name type="common">White root-rot fungus</name>
    <dbReference type="NCBI Taxonomy" id="77044"/>
    <lineage>
        <taxon>Eukaryota</taxon>
        <taxon>Fungi</taxon>
        <taxon>Dikarya</taxon>
        <taxon>Ascomycota</taxon>
        <taxon>Pezizomycotina</taxon>
        <taxon>Sordariomycetes</taxon>
        <taxon>Xylariomycetidae</taxon>
        <taxon>Xylariales</taxon>
        <taxon>Xylariaceae</taxon>
        <taxon>Rosellinia</taxon>
    </lineage>
</organism>
<feature type="region of interest" description="Disordered" evidence="1">
    <location>
        <begin position="1"/>
        <end position="44"/>
    </location>
</feature>
<feature type="compositionally biased region" description="Low complexity" evidence="1">
    <location>
        <begin position="64"/>
        <end position="76"/>
    </location>
</feature>
<feature type="compositionally biased region" description="Polar residues" evidence="1">
    <location>
        <begin position="83"/>
        <end position="92"/>
    </location>
</feature>
<sequence length="643" mass="69469">MGLFKSASTAGRDRPGPTPRSNIRGKISGPIPIPDDEFPMSGPELGVVQEGTLREPEIVIQRDSIAASASATSNAPRADRTISLAQSGPSQASRTSASVRRRTNRSSTLRYSTVSETTDTAILPQKKSAFRVALGKLFKKRNKKQDSRSTSGSEAQAGPPNDHHHSDPVVREQEPIESESEPKRSASLPITEFNKALRSHSIGPDDYIAIHSARNSLQSDSVFLRRRAATTSGGGALGSRLQNDTIDIAGLSPRPASAQGHDTIDEHDPESIGRAVSVDVLTSHRRSRSLSQLHDISEGQGLVRKRSEEIRYWRASHNLGLLSSDLSISNLEGLGTTETTEPTMEIHEEIQATTPPEPFNFSSISLMRITQAASLEERVAALEVRNKKLEKLVSQLFQVVPGIDNYSDAIGHAASVASTAPPATYAAPSSAVAEMSSRQNIPIDADLLSPGYSISQHSNMSFEDEKTFIGSIHPSTREAARPISNVTIRGATSLPSLPRDGSGSFTPDSYGTLKTLLDAERAARQALEIRVTKLAHIINTMSRTSYKPNLSSVSGPYANMSVFEHDDDDDDITEPPSAGVDSSVVFETPREEQPTPHYEVAGEHIQDEVDDGSRKRAARTLSLGQLTLGKPKYSKRPDTGIDL</sequence>
<gene>
    <name evidence="2" type="ORF">SAMD00023353_3100390</name>
</gene>
<dbReference type="Proteomes" id="UP000054516">
    <property type="component" value="Unassembled WGS sequence"/>
</dbReference>
<dbReference type="EMBL" id="DF977476">
    <property type="protein sequence ID" value="GAP92048.1"/>
    <property type="molecule type" value="Genomic_DNA"/>
</dbReference>
<name>A0A1W2TU09_ROSNE</name>
<keyword evidence="3" id="KW-1185">Reference proteome</keyword>
<feature type="region of interest" description="Disordered" evidence="1">
    <location>
        <begin position="139"/>
        <end position="189"/>
    </location>
</feature>
<evidence type="ECO:0000313" key="3">
    <source>
        <dbReference type="Proteomes" id="UP000054516"/>
    </source>
</evidence>
<dbReference type="OrthoDB" id="5428925at2759"/>
<feature type="compositionally biased region" description="Basic and acidic residues" evidence="1">
    <location>
        <begin position="589"/>
        <end position="614"/>
    </location>
</feature>
<feature type="region of interest" description="Disordered" evidence="1">
    <location>
        <begin position="589"/>
        <end position="615"/>
    </location>
</feature>
<dbReference type="AlphaFoldDB" id="A0A1W2TU09"/>